<evidence type="ECO:0000313" key="3">
    <source>
        <dbReference type="EMBL" id="GGF18929.1"/>
    </source>
</evidence>
<evidence type="ECO:0000259" key="2">
    <source>
        <dbReference type="Pfam" id="PF18962"/>
    </source>
</evidence>
<organism evidence="3 4">
    <name type="scientific">Hymenobacter cavernae</name>
    <dbReference type="NCBI Taxonomy" id="2044852"/>
    <lineage>
        <taxon>Bacteria</taxon>
        <taxon>Pseudomonadati</taxon>
        <taxon>Bacteroidota</taxon>
        <taxon>Cytophagia</taxon>
        <taxon>Cytophagales</taxon>
        <taxon>Hymenobacteraceae</taxon>
        <taxon>Hymenobacter</taxon>
    </lineage>
</organism>
<dbReference type="Proteomes" id="UP000632273">
    <property type="component" value="Unassembled WGS sequence"/>
</dbReference>
<protein>
    <recommendedName>
        <fullName evidence="2">Secretion system C-terminal sorting domain-containing protein</fullName>
    </recommendedName>
</protein>
<reference evidence="4" key="1">
    <citation type="journal article" date="2019" name="Int. J. Syst. Evol. Microbiol.">
        <title>The Global Catalogue of Microorganisms (GCM) 10K type strain sequencing project: providing services to taxonomists for standard genome sequencing and annotation.</title>
        <authorList>
            <consortium name="The Broad Institute Genomics Platform"/>
            <consortium name="The Broad Institute Genome Sequencing Center for Infectious Disease"/>
            <person name="Wu L."/>
            <person name="Ma J."/>
        </authorList>
    </citation>
    <scope>NUCLEOTIDE SEQUENCE [LARGE SCALE GENOMIC DNA]</scope>
    <source>
        <strain evidence="4">CGMCC 1.15197</strain>
    </source>
</reference>
<dbReference type="InterPro" id="IPR052918">
    <property type="entry name" value="Motility_Chemotaxis_Reg"/>
</dbReference>
<dbReference type="EMBL" id="BMHT01000006">
    <property type="protein sequence ID" value="GGF18929.1"/>
    <property type="molecule type" value="Genomic_DNA"/>
</dbReference>
<dbReference type="PANTHER" id="PTHR35580:SF1">
    <property type="entry name" value="PHYTASE-LIKE DOMAIN-CONTAINING PROTEIN"/>
    <property type="match status" value="1"/>
</dbReference>
<name>A0ABQ1UIK5_9BACT</name>
<proteinExistence type="predicted"/>
<dbReference type="InterPro" id="IPR026444">
    <property type="entry name" value="Secre_tail"/>
</dbReference>
<dbReference type="NCBIfam" id="TIGR04183">
    <property type="entry name" value="Por_Secre_tail"/>
    <property type="match status" value="1"/>
</dbReference>
<dbReference type="PANTHER" id="PTHR35580">
    <property type="entry name" value="CELL SURFACE GLYCOPROTEIN (S-LAYER PROTEIN)-LIKE PROTEIN"/>
    <property type="match status" value="1"/>
</dbReference>
<evidence type="ECO:0000313" key="4">
    <source>
        <dbReference type="Proteomes" id="UP000632273"/>
    </source>
</evidence>
<feature type="domain" description="Secretion system C-terminal sorting" evidence="2">
    <location>
        <begin position="516"/>
        <end position="592"/>
    </location>
</feature>
<comment type="caution">
    <text evidence="3">The sequence shown here is derived from an EMBL/GenBank/DDBJ whole genome shotgun (WGS) entry which is preliminary data.</text>
</comment>
<keyword evidence="4" id="KW-1185">Reference proteome</keyword>
<evidence type="ECO:0000256" key="1">
    <source>
        <dbReference type="SAM" id="SignalP"/>
    </source>
</evidence>
<feature type="chain" id="PRO_5046220149" description="Secretion system C-terminal sorting domain-containing protein" evidence="1">
    <location>
        <begin position="28"/>
        <end position="593"/>
    </location>
</feature>
<keyword evidence="1" id="KW-0732">Signal</keyword>
<gene>
    <name evidence="3" type="ORF">GCM10011383_33040</name>
</gene>
<sequence length="593" mass="61104">MQHTSTFFGVRLLLLLLFALTSLLAQAQAPTWQTAVTSIKPDDNTRSKAFSVATDAQGNVYLAGSFDHTIHLGSLVLTSRGFSDVFVAKWSPATGSFVWAQQAGGATEDEAVAIAVQGTSVYVAGNFQSATAYFGPTVLMNALPDNFGSDVFVAKLTDEGTTGHFNWAKSAGGTGSDVATSLAVRGTSVYVAGSFSSTDAGFGTTILGAVGVLDGFVAQLTDLGSAANFAWAQQVSGTGFEGVNALAVQDSHVYVAGYFTSATAHLGSLRLANAGNGSNDVFVAKLIDPTIVTRTAGAAGNPDFVWAQRAGGASSDFVYGLAVQGPSVYIAGSFIGATTTFGNITLPNASTTGTSDVFVAKLTDELTAANFMWAQRAGGVGNDGARDVAIQGAGVYVAGDFDSPTASFGSTTLSNTDPSYGSYRNLFVAKLHDGVSAGTFTWAQQAGTSAGDDRVQKMALHGPTVYVTGYFSGLTACFGNLTLVGRPFAPAAYLASLSDDGVLTASQPDQAPEIELYPNPAHTLTTVRVPKTLSSRNAGQVQVLNALGQVVRTARLSPALGEAVLDVTVMSPGVYLLQIPTATGRASRRLVVE</sequence>
<dbReference type="Pfam" id="PF18962">
    <property type="entry name" value="Por_Secre_tail"/>
    <property type="match status" value="1"/>
</dbReference>
<accession>A0ABQ1UIK5</accession>
<feature type="signal peptide" evidence="1">
    <location>
        <begin position="1"/>
        <end position="27"/>
    </location>
</feature>
<dbReference type="RefSeq" id="WP_188815139.1">
    <property type="nucleotide sequence ID" value="NZ_BMHT01000006.1"/>
</dbReference>